<gene>
    <name evidence="1" type="ORF">RE6C_03257</name>
</gene>
<proteinExistence type="predicted"/>
<evidence type="ECO:0000313" key="1">
    <source>
        <dbReference type="EMBL" id="EMB15999.1"/>
    </source>
</evidence>
<organism evidence="1 2">
    <name type="scientific">Rhodopirellula europaea 6C</name>
    <dbReference type="NCBI Taxonomy" id="1263867"/>
    <lineage>
        <taxon>Bacteria</taxon>
        <taxon>Pseudomonadati</taxon>
        <taxon>Planctomycetota</taxon>
        <taxon>Planctomycetia</taxon>
        <taxon>Pirellulales</taxon>
        <taxon>Pirellulaceae</taxon>
        <taxon>Rhodopirellula</taxon>
    </lineage>
</organism>
<sequence length="58" mass="6409">MANCQFAYRGFWGLSDNLPLGAISVVIYEVKRIVSGGSVLNMKCPFLMKARQIGFRGP</sequence>
<dbReference type="PATRIC" id="fig|1263867.3.peg.3476"/>
<name>M2B1C7_9BACT</name>
<comment type="caution">
    <text evidence="1">The sequence shown here is derived from an EMBL/GenBank/DDBJ whole genome shotgun (WGS) entry which is preliminary data.</text>
</comment>
<dbReference type="Proteomes" id="UP000011529">
    <property type="component" value="Unassembled WGS sequence"/>
</dbReference>
<accession>M2B1C7</accession>
<protein>
    <submittedName>
        <fullName evidence="1">Uncharacterized protein</fullName>
    </submittedName>
</protein>
<keyword evidence="2" id="KW-1185">Reference proteome</keyword>
<reference evidence="1" key="2">
    <citation type="journal article" date="2013" name="Mar. Genomics">
        <title>Expression of sulfatases in Rhodopirellula baltica and the diversity of sulfatases in the genus Rhodopirellula.</title>
        <authorList>
            <person name="Wegner C.E."/>
            <person name="Richter-Heitmann T."/>
            <person name="Klindworth A."/>
            <person name="Klockow C."/>
            <person name="Richter M."/>
            <person name="Achstetter T."/>
            <person name="Glockner F.O."/>
            <person name="Harder J."/>
        </authorList>
    </citation>
    <scope>NUCLEOTIDE SEQUENCE [LARGE SCALE GENOMIC DNA]</scope>
    <source>
        <strain evidence="1">6C</strain>
    </source>
</reference>
<dbReference type="AlphaFoldDB" id="M2B1C7"/>
<dbReference type="EMBL" id="ANMO01000142">
    <property type="protein sequence ID" value="EMB15999.1"/>
    <property type="molecule type" value="Genomic_DNA"/>
</dbReference>
<reference evidence="1" key="1">
    <citation type="submission" date="2012-11" db="EMBL/GenBank/DDBJ databases">
        <title>Permanent draft genomes of Rhodopirellula europaea strain SH398 and 6C.</title>
        <authorList>
            <person name="Richter M."/>
            <person name="Richter-Heitmann T."/>
            <person name="Frank C."/>
            <person name="Harder J."/>
            <person name="Glockner F.O."/>
        </authorList>
    </citation>
    <scope>NUCLEOTIDE SEQUENCE</scope>
    <source>
        <strain evidence="1">6C</strain>
    </source>
</reference>
<evidence type="ECO:0000313" key="2">
    <source>
        <dbReference type="Proteomes" id="UP000011529"/>
    </source>
</evidence>